<dbReference type="PANTHER" id="PTHR47691">
    <property type="entry name" value="REGULATOR-RELATED"/>
    <property type="match status" value="1"/>
</dbReference>
<dbReference type="InterPro" id="IPR049945">
    <property type="entry name" value="AAA_22"/>
</dbReference>
<evidence type="ECO:0000313" key="2">
    <source>
        <dbReference type="EMBL" id="GIE24558.1"/>
    </source>
</evidence>
<dbReference type="PANTHER" id="PTHR47691:SF3">
    <property type="entry name" value="HTH-TYPE TRANSCRIPTIONAL REGULATOR RV0890C-RELATED"/>
    <property type="match status" value="1"/>
</dbReference>
<evidence type="ECO:0000313" key="3">
    <source>
        <dbReference type="Proteomes" id="UP000603200"/>
    </source>
</evidence>
<name>A0ABQ4A159_9ACTN</name>
<feature type="domain" description="ORC1/DEAH AAA+ ATPase" evidence="1">
    <location>
        <begin position="123"/>
        <end position="220"/>
    </location>
</feature>
<dbReference type="Gene3D" id="3.40.50.300">
    <property type="entry name" value="P-loop containing nucleotide triphosphate hydrolases"/>
    <property type="match status" value="1"/>
</dbReference>
<keyword evidence="3" id="KW-1185">Reference proteome</keyword>
<proteinExistence type="predicted"/>
<comment type="caution">
    <text evidence="2">The sequence shown here is derived from an EMBL/GenBank/DDBJ whole genome shotgun (WGS) entry which is preliminary data.</text>
</comment>
<protein>
    <recommendedName>
        <fullName evidence="1">ORC1/DEAH AAA+ ATPase domain-containing protein</fullName>
    </recommendedName>
</protein>
<reference evidence="2 3" key="1">
    <citation type="submission" date="2021-01" db="EMBL/GenBank/DDBJ databases">
        <title>Whole genome shotgun sequence of Actinoplanes humidus NBRC 14915.</title>
        <authorList>
            <person name="Komaki H."/>
            <person name="Tamura T."/>
        </authorList>
    </citation>
    <scope>NUCLEOTIDE SEQUENCE [LARGE SCALE GENOMIC DNA]</scope>
    <source>
        <strain evidence="2 3">NBRC 14915</strain>
    </source>
</reference>
<dbReference type="InterPro" id="IPR027417">
    <property type="entry name" value="P-loop_NTPase"/>
</dbReference>
<dbReference type="PRINTS" id="PR00364">
    <property type="entry name" value="DISEASERSIST"/>
</dbReference>
<dbReference type="SUPFAM" id="SSF52540">
    <property type="entry name" value="P-loop containing nucleoside triphosphate hydrolases"/>
    <property type="match status" value="1"/>
</dbReference>
<dbReference type="Proteomes" id="UP000603200">
    <property type="component" value="Unassembled WGS sequence"/>
</dbReference>
<evidence type="ECO:0000259" key="1">
    <source>
        <dbReference type="Pfam" id="PF13401"/>
    </source>
</evidence>
<gene>
    <name evidence="2" type="ORF">Ahu01nite_076600</name>
</gene>
<dbReference type="Pfam" id="PF13401">
    <property type="entry name" value="AAA_22"/>
    <property type="match status" value="1"/>
</dbReference>
<organism evidence="2 3">
    <name type="scientific">Winogradskya humida</name>
    <dbReference type="NCBI Taxonomy" id="113566"/>
    <lineage>
        <taxon>Bacteria</taxon>
        <taxon>Bacillati</taxon>
        <taxon>Actinomycetota</taxon>
        <taxon>Actinomycetes</taxon>
        <taxon>Micromonosporales</taxon>
        <taxon>Micromonosporaceae</taxon>
        <taxon>Winogradskya</taxon>
    </lineage>
</organism>
<sequence length="433" mass="46438">MTELPELALLLRDLRRRQARRRNRPELTYRQLAAETGWSLGIIAGYFGGTALAPTDRFDILVTLLDATPAERGTLATIRDRVQDSRRRGSWRLPIPRQLPGRYAPLAGRDGHLAILDDVRGDGAVLMITGMPGVGKSALATHWAHRRAARFPDGQLHLNLHGFDFPHHPADPATLLGEILDAFGADTAHRPTGVAALAGLTRSTLARRRALLVLDDAHDAEQVRPLLPGAAGCLTVITSRNPLTGLAATEGAQAVMLGPLSLQEARDLFFRRLGPRRVAAEPGAVDQIIADCGTLPLALAVMAGRAVAHPTMPLAALAGILHHTGLDALSAADTAADVRAAFQRSYQALDARAAALFNRLGNHRGPVLDAAAATRIGGFTPAGSRMVLAELARTGLLVEQAPDWYAMHELVRAYAAETRHPRGSDRVAHHEQC</sequence>
<dbReference type="EMBL" id="BOMN01000111">
    <property type="protein sequence ID" value="GIE24558.1"/>
    <property type="molecule type" value="Genomic_DNA"/>
</dbReference>
<accession>A0ABQ4A159</accession>